<feature type="repeat" description="WD" evidence="4">
    <location>
        <begin position="725"/>
        <end position="755"/>
    </location>
</feature>
<feature type="repeat" description="WD" evidence="4">
    <location>
        <begin position="641"/>
        <end position="682"/>
    </location>
</feature>
<evidence type="ECO:0000256" key="1">
    <source>
        <dbReference type="ARBA" id="ARBA00022574"/>
    </source>
</evidence>
<dbReference type="GO" id="GO:0030490">
    <property type="term" value="P:maturation of SSU-rRNA"/>
    <property type="evidence" value="ECO:0007669"/>
    <property type="project" value="TreeGrafter"/>
</dbReference>
<evidence type="ECO:0000313" key="8">
    <source>
        <dbReference type="Proteomes" id="UP000070544"/>
    </source>
</evidence>
<dbReference type="STRING" id="1344416.A0A139ABQ0"/>
<dbReference type="Pfam" id="PF04003">
    <property type="entry name" value="Utp12"/>
    <property type="match status" value="1"/>
</dbReference>
<dbReference type="InterPro" id="IPR007148">
    <property type="entry name" value="SSU_processome_Utp12"/>
</dbReference>
<dbReference type="PROSITE" id="PS50294">
    <property type="entry name" value="WD_REPEATS_REGION"/>
    <property type="match status" value="3"/>
</dbReference>
<name>A0A139ABQ0_GONPJ</name>
<feature type="region of interest" description="Disordered" evidence="5">
    <location>
        <begin position="839"/>
        <end position="860"/>
    </location>
</feature>
<keyword evidence="8" id="KW-1185">Reference proteome</keyword>
<dbReference type="PROSITE" id="PS50082">
    <property type="entry name" value="WD_REPEATS_2"/>
    <property type="match status" value="7"/>
</dbReference>
<reference evidence="7 8" key="1">
    <citation type="journal article" date="2015" name="Genome Biol. Evol.">
        <title>Phylogenomic analyses indicate that early fungi evolved digesting cell walls of algal ancestors of land plants.</title>
        <authorList>
            <person name="Chang Y."/>
            <person name="Wang S."/>
            <person name="Sekimoto S."/>
            <person name="Aerts A.L."/>
            <person name="Choi C."/>
            <person name="Clum A."/>
            <person name="LaButti K.M."/>
            <person name="Lindquist E.A."/>
            <person name="Yee Ngan C."/>
            <person name="Ohm R.A."/>
            <person name="Salamov A.A."/>
            <person name="Grigoriev I.V."/>
            <person name="Spatafora J.W."/>
            <person name="Berbee M.L."/>
        </authorList>
    </citation>
    <scope>NUCLEOTIDE SEQUENCE [LARGE SCALE GENOMIC DNA]</scope>
    <source>
        <strain evidence="7 8">JEL478</strain>
    </source>
</reference>
<dbReference type="Pfam" id="PF25172">
    <property type="entry name" value="Beta-prop_WDR3_2nd"/>
    <property type="match status" value="1"/>
</dbReference>
<dbReference type="InterPro" id="IPR020472">
    <property type="entry name" value="WD40_PAC1"/>
</dbReference>
<feature type="compositionally biased region" description="Basic residues" evidence="5">
    <location>
        <begin position="358"/>
        <end position="375"/>
    </location>
</feature>
<dbReference type="EMBL" id="KQ965771">
    <property type="protein sequence ID" value="KXS14190.1"/>
    <property type="molecule type" value="Genomic_DNA"/>
</dbReference>
<dbReference type="PROSITE" id="PS00678">
    <property type="entry name" value="WD_REPEATS_1"/>
    <property type="match status" value="3"/>
</dbReference>
<dbReference type="FunFam" id="2.130.10.10:FF:000157">
    <property type="entry name" value="WD repeat domain 3"/>
    <property type="match status" value="1"/>
</dbReference>
<dbReference type="SUPFAM" id="SSF50978">
    <property type="entry name" value="WD40 repeat-like"/>
    <property type="match status" value="2"/>
</dbReference>
<feature type="region of interest" description="Disordered" evidence="5">
    <location>
        <begin position="358"/>
        <end position="387"/>
    </location>
</feature>
<dbReference type="GO" id="GO:0030515">
    <property type="term" value="F:snoRNA binding"/>
    <property type="evidence" value="ECO:0007669"/>
    <property type="project" value="TreeGrafter"/>
</dbReference>
<organism evidence="7 8">
    <name type="scientific">Gonapodya prolifera (strain JEL478)</name>
    <name type="common">Monoblepharis prolifera</name>
    <dbReference type="NCBI Taxonomy" id="1344416"/>
    <lineage>
        <taxon>Eukaryota</taxon>
        <taxon>Fungi</taxon>
        <taxon>Fungi incertae sedis</taxon>
        <taxon>Chytridiomycota</taxon>
        <taxon>Chytridiomycota incertae sedis</taxon>
        <taxon>Monoblepharidomycetes</taxon>
        <taxon>Monoblepharidales</taxon>
        <taxon>Gonapodyaceae</taxon>
        <taxon>Gonapodya</taxon>
    </lineage>
</organism>
<evidence type="ECO:0000256" key="2">
    <source>
        <dbReference type="ARBA" id="ARBA00022737"/>
    </source>
</evidence>
<dbReference type="InterPro" id="IPR051570">
    <property type="entry name" value="TBC1_cilium_biogenesis"/>
</dbReference>
<evidence type="ECO:0000313" key="7">
    <source>
        <dbReference type="EMBL" id="KXS14190.1"/>
    </source>
</evidence>
<dbReference type="Proteomes" id="UP000070544">
    <property type="component" value="Unassembled WGS sequence"/>
</dbReference>
<keyword evidence="2" id="KW-0677">Repeat</keyword>
<dbReference type="GO" id="GO:0032040">
    <property type="term" value="C:small-subunit processome"/>
    <property type="evidence" value="ECO:0007669"/>
    <property type="project" value="TreeGrafter"/>
</dbReference>
<evidence type="ECO:0000259" key="6">
    <source>
        <dbReference type="Pfam" id="PF04003"/>
    </source>
</evidence>
<dbReference type="OrthoDB" id="407922at2759"/>
<comment type="similarity">
    <text evidence="3">Belongs to the WD repeat WDR3/UTP12 family.</text>
</comment>
<feature type="repeat" description="WD" evidence="4">
    <location>
        <begin position="201"/>
        <end position="227"/>
    </location>
</feature>
<evidence type="ECO:0000256" key="3">
    <source>
        <dbReference type="ARBA" id="ARBA00038229"/>
    </source>
</evidence>
<feature type="compositionally biased region" description="Pro residues" evidence="5">
    <location>
        <begin position="851"/>
        <end position="860"/>
    </location>
</feature>
<dbReference type="AlphaFoldDB" id="A0A139ABQ0"/>
<feature type="repeat" description="WD" evidence="4">
    <location>
        <begin position="683"/>
        <end position="724"/>
    </location>
</feature>
<dbReference type="GO" id="GO:0034388">
    <property type="term" value="C:Pwp2p-containing subcomplex of 90S preribosome"/>
    <property type="evidence" value="ECO:0007669"/>
    <property type="project" value="TreeGrafter"/>
</dbReference>
<dbReference type="PANTHER" id="PTHR19853:SF0">
    <property type="entry name" value="WD REPEAT-CONTAINING PROTEIN 3"/>
    <property type="match status" value="1"/>
</dbReference>
<dbReference type="PANTHER" id="PTHR19853">
    <property type="entry name" value="WD REPEAT CONTAINING PROTEIN 3 WDR3"/>
    <property type="match status" value="1"/>
</dbReference>
<dbReference type="OMA" id="MNIPLTC"/>
<dbReference type="SMART" id="SM00320">
    <property type="entry name" value="WD40"/>
    <property type="match status" value="12"/>
</dbReference>
<protein>
    <submittedName>
        <fullName evidence="7">WD40 repeat-like protein</fullName>
    </submittedName>
</protein>
<dbReference type="PRINTS" id="PR00320">
    <property type="entry name" value="GPROTEINBRPT"/>
</dbReference>
<dbReference type="InterPro" id="IPR036322">
    <property type="entry name" value="WD40_repeat_dom_sf"/>
</dbReference>
<accession>A0A139ABQ0</accession>
<evidence type="ECO:0000256" key="4">
    <source>
        <dbReference type="PROSITE-ProRule" id="PRU00221"/>
    </source>
</evidence>
<feature type="repeat" description="WD" evidence="4">
    <location>
        <begin position="463"/>
        <end position="503"/>
    </location>
</feature>
<dbReference type="InterPro" id="IPR015943">
    <property type="entry name" value="WD40/YVTN_repeat-like_dom_sf"/>
</dbReference>
<evidence type="ECO:0000256" key="5">
    <source>
        <dbReference type="SAM" id="MobiDB-lite"/>
    </source>
</evidence>
<keyword evidence="1 4" id="KW-0853">WD repeat</keyword>
<dbReference type="CDD" id="cd00200">
    <property type="entry name" value="WD40"/>
    <property type="match status" value="1"/>
</dbReference>
<dbReference type="InterPro" id="IPR001680">
    <property type="entry name" value="WD40_rpt"/>
</dbReference>
<feature type="repeat" description="WD" evidence="4">
    <location>
        <begin position="544"/>
        <end position="578"/>
    </location>
</feature>
<gene>
    <name evidence="7" type="ORF">M427DRAFT_112831</name>
</gene>
<sequence length="997" mass="110344">MVKTYLRYSDGGSFGVIASTASNAVYATLSSTGLNGSVAENGPSGTNSLTHTAIAPALEDVVGWNLKTGTKLFTWHDPENRAEVTCIAAATSLNSSDRTESPFAVGYSDGAVRLWLPGHVAPLVTFNGHRAAITALSFDSKATRLASGSADTDVIVWDIVSETGICRFRGHKNAITALRFVDFSEISSAQTIEESSTPKSSGEYLISTAKDSLMKVWDLSTKHCAETVIAHRNEVWSMDVLPGVGVESGLTSSDSSSLTVTILTASVDAEVKVWTFDPTQLPDIAPKPLEADEAQDAADDVPTTFQSVKLWSSFLRQSKDRCISLLSHRTLPYLGIQSADKSIELYRIRSLDEVEKTRARKKRRVREKEKKKGKKSSAPVDGDDAMDVDDAGANAPIRADEMFTLATVVRANAKVRSFDFEPNPSGSSPVKILVHLSNNVLEWYNVIPSAKEEPFELVSAIDHSGHRADVRSLALSSDDTVVLSGSNHGIKLWNAKTRECIRSIPSGYALCSAFVPGNKHALIGTKGGHLEIFDLTSSEMIESIEAHTGALWSLQVRPDKKGIVTGGADKDVKFWDFQLVEEEVDGKPTRRLTLVHMRTLRMADDVLSVRYSPDQRLIAVALLDSTVKIFYHDTLKFFLSLYGHKLPVLSMDISSDNSIIATASADKTIKVWGLDFGDCHKSFVAHSESVMNCQFVWGTHYLWSASKDGTVKEWDCDKYQQIQKHEGHRGEVWALAVGRYGNLIFTGSHDRSIRVLEKTDEQLFLEEERERELEDLYDTVNDDQRYNRAIGSLVPNEDGSLPVEEDNVAAPGKKTKETLKAGERMIEALDVYSEEREKELQHQKAVKANPTNPPPPPPRSPYIVATGDPDMSADRYVLRVFERIRQADLEEALLVLPLSKLPILIDVISRWVTKGWNSVLCSRILTYYSNTHFNQVTAMGSLRIPLETVRRKLRSNLEVHKTIVGFNLAAIRFALRDSDDFTGTKKQGKPRKRLVFI</sequence>
<dbReference type="InterPro" id="IPR019775">
    <property type="entry name" value="WD40_repeat_CS"/>
</dbReference>
<feature type="domain" description="Small-subunit processome Utp12" evidence="6">
    <location>
        <begin position="874"/>
        <end position="975"/>
    </location>
</feature>
<dbReference type="Pfam" id="PF25173">
    <property type="entry name" value="Beta-prop_WDR3_1st"/>
    <property type="match status" value="1"/>
</dbReference>
<dbReference type="Gene3D" id="2.130.10.10">
    <property type="entry name" value="YVTN repeat-like/Quinoprotein amine dehydrogenase"/>
    <property type="match status" value="4"/>
</dbReference>
<feature type="repeat" description="WD" evidence="4">
    <location>
        <begin position="126"/>
        <end position="159"/>
    </location>
</feature>
<proteinExistence type="inferred from homology"/>